<gene>
    <name evidence="2" type="ORF">DB31_5293</name>
</gene>
<feature type="region of interest" description="Disordered" evidence="1">
    <location>
        <begin position="352"/>
        <end position="374"/>
    </location>
</feature>
<dbReference type="STRING" id="394096.DB31_5293"/>
<evidence type="ECO:0000313" key="3">
    <source>
        <dbReference type="Proteomes" id="UP000028725"/>
    </source>
</evidence>
<keyword evidence="3" id="KW-1185">Reference proteome</keyword>
<name>A0A085WRD8_9BACT</name>
<dbReference type="RefSeq" id="WP_157231883.1">
    <property type="nucleotide sequence ID" value="NZ_JMCB01000003.1"/>
</dbReference>
<evidence type="ECO:0000313" key="2">
    <source>
        <dbReference type="EMBL" id="KFE70251.1"/>
    </source>
</evidence>
<protein>
    <submittedName>
        <fullName evidence="2">Uncharacterized protein</fullName>
    </submittedName>
</protein>
<sequence length="374" mass="41732">MWFAQIQNGEAHLTLRRYRDTWTPQNGEKTHTRYLVFDRSGRFPLQIRLPAAFVRSEAMGDFARQCIAALGGEVQRLEGAFSLPAGQDARSPRAFFQQVAVRLRVKDTFRRILAFPGMPVEQVEVSMLQEPALVAALRACEQSRTPEEVSAEMGQLLDARALSELLAWPQRYAPEVLQTGYILTPVEQRKLVAVKDLKVYAADPLLTALQPTLPALTSGPERPVLPPQCTEQQLLAARKRALSTTSLSTAFGQAALPSPEWAQTIHQFLRPPPALRIHRWRLLQLMTLAACQSCNLPGGLEDAPLLDLQRLALLTHDVTNLFAEDGSEDIRAHTEAVRQQWRDLLQGRSTPLPLAQLPKRGEEAAPARQGQGRR</sequence>
<dbReference type="OrthoDB" id="9818953at2"/>
<dbReference type="Proteomes" id="UP000028725">
    <property type="component" value="Unassembled WGS sequence"/>
</dbReference>
<organism evidence="2 3">
    <name type="scientific">Hyalangium minutum</name>
    <dbReference type="NCBI Taxonomy" id="394096"/>
    <lineage>
        <taxon>Bacteria</taxon>
        <taxon>Pseudomonadati</taxon>
        <taxon>Myxococcota</taxon>
        <taxon>Myxococcia</taxon>
        <taxon>Myxococcales</taxon>
        <taxon>Cystobacterineae</taxon>
        <taxon>Archangiaceae</taxon>
        <taxon>Hyalangium</taxon>
    </lineage>
</organism>
<comment type="caution">
    <text evidence="2">The sequence shown here is derived from an EMBL/GenBank/DDBJ whole genome shotgun (WGS) entry which is preliminary data.</text>
</comment>
<reference evidence="2 3" key="1">
    <citation type="submission" date="2014-04" db="EMBL/GenBank/DDBJ databases">
        <title>Genome assembly of Hyalangium minutum DSM 14724.</title>
        <authorList>
            <person name="Sharma G."/>
            <person name="Subramanian S."/>
        </authorList>
    </citation>
    <scope>NUCLEOTIDE SEQUENCE [LARGE SCALE GENOMIC DNA]</scope>
    <source>
        <strain evidence="2 3">DSM 14724</strain>
    </source>
</reference>
<dbReference type="AlphaFoldDB" id="A0A085WRD8"/>
<dbReference type="EMBL" id="JMCB01000003">
    <property type="protein sequence ID" value="KFE70251.1"/>
    <property type="molecule type" value="Genomic_DNA"/>
</dbReference>
<proteinExistence type="predicted"/>
<evidence type="ECO:0000256" key="1">
    <source>
        <dbReference type="SAM" id="MobiDB-lite"/>
    </source>
</evidence>
<accession>A0A085WRD8</accession>